<keyword evidence="3" id="KW-1185">Reference proteome</keyword>
<dbReference type="Proteomes" id="UP000299084">
    <property type="component" value="Unassembled WGS sequence"/>
</dbReference>
<accession>A0A5N4EI45</accession>
<comment type="caution">
    <text evidence="2">The sequence shown here is derived from an EMBL/GenBank/DDBJ whole genome shotgun (WGS) entry which is preliminary data.</text>
</comment>
<feature type="region of interest" description="Disordered" evidence="1">
    <location>
        <begin position="79"/>
        <end position="110"/>
    </location>
</feature>
<gene>
    <name evidence="2" type="ORF">Cadr_000002249</name>
</gene>
<sequence length="144" mass="15157">MLDQSNNSNVLLCCLERRFDTELVRGAPLAGLGGRGVSEPAGPAGCLMEALGVARLLAVNLAAPLSAYCPGGVKCKPAMPSQLSSAQPSLAQPNSTHVDPAEQSSERFPRRRRLCCDSPSLAKLVASVASSHPRQASEFLLWDS</sequence>
<organism evidence="2 3">
    <name type="scientific">Camelus dromedarius</name>
    <name type="common">Dromedary</name>
    <name type="synonym">Arabian camel</name>
    <dbReference type="NCBI Taxonomy" id="9838"/>
    <lineage>
        <taxon>Eukaryota</taxon>
        <taxon>Metazoa</taxon>
        <taxon>Chordata</taxon>
        <taxon>Craniata</taxon>
        <taxon>Vertebrata</taxon>
        <taxon>Euteleostomi</taxon>
        <taxon>Mammalia</taxon>
        <taxon>Eutheria</taxon>
        <taxon>Laurasiatheria</taxon>
        <taxon>Artiodactyla</taxon>
        <taxon>Tylopoda</taxon>
        <taxon>Camelidae</taxon>
        <taxon>Camelus</taxon>
    </lineage>
</organism>
<dbReference type="AlphaFoldDB" id="A0A5N4EI45"/>
<protein>
    <submittedName>
        <fullName evidence="2">Uncharacterized protein</fullName>
    </submittedName>
</protein>
<feature type="compositionally biased region" description="Low complexity" evidence="1">
    <location>
        <begin position="79"/>
        <end position="93"/>
    </location>
</feature>
<evidence type="ECO:0000256" key="1">
    <source>
        <dbReference type="SAM" id="MobiDB-lite"/>
    </source>
</evidence>
<reference evidence="2 3" key="1">
    <citation type="journal article" date="2019" name="Mol. Ecol. Resour.">
        <title>Improving Illumina assemblies with Hi-C and long reads: an example with the North African dromedary.</title>
        <authorList>
            <person name="Elbers J.P."/>
            <person name="Rogers M.F."/>
            <person name="Perelman P.L."/>
            <person name="Proskuryakova A.A."/>
            <person name="Serdyukova N.A."/>
            <person name="Johnson W.E."/>
            <person name="Horin P."/>
            <person name="Corander J."/>
            <person name="Murphy D."/>
            <person name="Burger P.A."/>
        </authorList>
    </citation>
    <scope>NUCLEOTIDE SEQUENCE [LARGE SCALE GENOMIC DNA]</scope>
    <source>
        <strain evidence="2">Drom800</strain>
        <tissue evidence="2">Blood</tissue>
    </source>
</reference>
<dbReference type="EMBL" id="JWIN03000002">
    <property type="protein sequence ID" value="KAB1282819.1"/>
    <property type="molecule type" value="Genomic_DNA"/>
</dbReference>
<name>A0A5N4EI45_CAMDR</name>
<evidence type="ECO:0000313" key="2">
    <source>
        <dbReference type="EMBL" id="KAB1282819.1"/>
    </source>
</evidence>
<proteinExistence type="predicted"/>
<evidence type="ECO:0000313" key="3">
    <source>
        <dbReference type="Proteomes" id="UP000299084"/>
    </source>
</evidence>